<dbReference type="Proteomes" id="UP000295662">
    <property type="component" value="Unassembled WGS sequence"/>
</dbReference>
<dbReference type="PANTHER" id="PTHR43405">
    <property type="entry name" value="GLYCOSYL HYDROLASE DIGH"/>
    <property type="match status" value="1"/>
</dbReference>
<comment type="caution">
    <text evidence="3">The sequence shown here is derived from an EMBL/GenBank/DDBJ whole genome shotgun (WGS) entry which is preliminary data.</text>
</comment>
<dbReference type="PANTHER" id="PTHR43405:SF1">
    <property type="entry name" value="GLYCOSYL HYDROLASE DIGH"/>
    <property type="match status" value="1"/>
</dbReference>
<dbReference type="InterPro" id="IPR017853">
    <property type="entry name" value="GH"/>
</dbReference>
<evidence type="ECO:0000259" key="2">
    <source>
        <dbReference type="Pfam" id="PF02638"/>
    </source>
</evidence>
<dbReference type="InterPro" id="IPR052177">
    <property type="entry name" value="Divisome_Glycosyl_Hydrolase"/>
</dbReference>
<organism evidence="3 4">
    <name type="scientific">Prosthecobacter fusiformis</name>
    <dbReference type="NCBI Taxonomy" id="48464"/>
    <lineage>
        <taxon>Bacteria</taxon>
        <taxon>Pseudomonadati</taxon>
        <taxon>Verrucomicrobiota</taxon>
        <taxon>Verrucomicrobiia</taxon>
        <taxon>Verrucomicrobiales</taxon>
        <taxon>Verrucomicrobiaceae</taxon>
        <taxon>Prosthecobacter</taxon>
    </lineage>
</organism>
<dbReference type="Gene3D" id="3.20.20.80">
    <property type="entry name" value="Glycosidases"/>
    <property type="match status" value="1"/>
</dbReference>
<dbReference type="PROSITE" id="PS51318">
    <property type="entry name" value="TAT"/>
    <property type="match status" value="1"/>
</dbReference>
<sequence>MTPSRRDILKLSCCALAATSIRGETPARASTNYKCLFNHELLIIVGKKDNNPAYIGSYIDKLRDTDVDAVMCCPTMWRTNLYPSEIDPQWKKYTPEQRSPKFPAFDRIMGYIHGGGDPVKETLEACRRNGKDFFISYRMNDHHYVGDLTWPTHNAFWREHPEYWLGDSDAAAAKTGDKVDDNVRLFNYMLPGVQDYYFSILRELCTNYDVDGVELDFQRYPKFFRNADLEAGRGVMTAFVRRIKTMMEDIGRERGKSLKLCIRIPQRLASCEAAGLDIQEWDKQRLVEMINISSFYVHTIELGVEEFRAATSYGKLFGEMNYLTYQTSGSPKGSGRRYTTFETYRASALNLFHRGVDGLSLFNYDYVPAEKRLAMAKGLKGITDVDFLREVSKNYVISPGFGTFPAKNECIAELVIPDDTTKVRFDRAVLRIETRLDCTGLQIGAWLNGEALEPLTHEGTELFAPVEQNPGYPAPQVLKFYTVPLGRIVAGKNTVKINNLDRKKGTCELRSMELAIYR</sequence>
<dbReference type="EMBL" id="SOCA01000001">
    <property type="protein sequence ID" value="TDU81843.1"/>
    <property type="molecule type" value="Genomic_DNA"/>
</dbReference>
<dbReference type="InterPro" id="IPR006311">
    <property type="entry name" value="TAT_signal"/>
</dbReference>
<gene>
    <name evidence="3" type="ORF">EI77_01155</name>
</gene>
<protein>
    <submittedName>
        <fullName evidence="3">Glycosyl hydrolase family 10</fullName>
    </submittedName>
</protein>
<evidence type="ECO:0000313" key="3">
    <source>
        <dbReference type="EMBL" id="TDU81843.1"/>
    </source>
</evidence>
<dbReference type="Pfam" id="PF02638">
    <property type="entry name" value="GHL10"/>
    <property type="match status" value="1"/>
</dbReference>
<dbReference type="GO" id="GO:0016787">
    <property type="term" value="F:hydrolase activity"/>
    <property type="evidence" value="ECO:0007669"/>
    <property type="project" value="UniProtKB-KW"/>
</dbReference>
<keyword evidence="3" id="KW-0378">Hydrolase</keyword>
<dbReference type="AlphaFoldDB" id="A0A4V3FIC4"/>
<name>A0A4V3FIC4_9BACT</name>
<reference evidence="3 4" key="1">
    <citation type="submission" date="2019-03" db="EMBL/GenBank/DDBJ databases">
        <title>Genomic Encyclopedia of Archaeal and Bacterial Type Strains, Phase II (KMG-II): from individual species to whole genera.</title>
        <authorList>
            <person name="Goeker M."/>
        </authorList>
    </citation>
    <scope>NUCLEOTIDE SEQUENCE [LARGE SCALE GENOMIC DNA]</scope>
    <source>
        <strain evidence="3 4">ATCC 25309</strain>
    </source>
</reference>
<feature type="domain" description="Glycosyl hydrolase-like 10" evidence="2">
    <location>
        <begin position="57"/>
        <end position="220"/>
    </location>
</feature>
<evidence type="ECO:0000256" key="1">
    <source>
        <dbReference type="ARBA" id="ARBA00022729"/>
    </source>
</evidence>
<accession>A0A4V3FIC4</accession>
<dbReference type="SUPFAM" id="SSF51445">
    <property type="entry name" value="(Trans)glycosidases"/>
    <property type="match status" value="1"/>
</dbReference>
<dbReference type="InterPro" id="IPR003790">
    <property type="entry name" value="GHL10"/>
</dbReference>
<proteinExistence type="predicted"/>
<dbReference type="RefSeq" id="WP_166647061.1">
    <property type="nucleotide sequence ID" value="NZ_SOCA01000001.1"/>
</dbReference>
<keyword evidence="4" id="KW-1185">Reference proteome</keyword>
<evidence type="ECO:0000313" key="4">
    <source>
        <dbReference type="Proteomes" id="UP000295662"/>
    </source>
</evidence>
<keyword evidence="1" id="KW-0732">Signal</keyword>